<feature type="active site" description="Charge relay system" evidence="1">
    <location>
        <position position="377"/>
    </location>
</feature>
<sequence>MADRTRVRPPVDFTTLAGPLERLTELIALWGRVTRDFSVPTDPPVLLPVPASSGLDSGDSLRLAQVRHGNAYQDPATATATAALGRAARHAGRKGVSSPQVVAELEAALARLEIRDVVAEEGYFYRPATTGTERYESAWTVRLEEDRLRPFTSMQVPLPAGALGADHRAAWPQRRRIILIDTGDQGASSQVGFATRTTLAEEPVDYNGHGTATGSLLRWAAPGAEVQSFRITESAQEAAESSIVLNALNVALQADRCEIVVLPLRADLTPDQLGQRNLIARIAEHARKQNSRTPVVVCAAGNRGPDEFMSYPALLPGALVAVATDETQEPADYNCPAPPEMTVHVVPAFGGVVDRPVGHLLGTEARTTTGAALYGTSFAAVLVAAALATA</sequence>
<dbReference type="SUPFAM" id="SSF52743">
    <property type="entry name" value="Subtilisin-like"/>
    <property type="match status" value="1"/>
</dbReference>
<feature type="active site" description="Charge relay system" evidence="1">
    <location>
        <position position="181"/>
    </location>
</feature>
<dbReference type="EMBL" id="JAENHP010000016">
    <property type="protein sequence ID" value="MBM2620770.1"/>
    <property type="molecule type" value="Genomic_DNA"/>
</dbReference>
<dbReference type="InterPro" id="IPR036852">
    <property type="entry name" value="Peptidase_S8/S53_dom_sf"/>
</dbReference>
<protein>
    <submittedName>
        <fullName evidence="3">S8/S53 family peptidase</fullName>
    </submittedName>
</protein>
<feature type="active site" description="Charge relay system" evidence="1">
    <location>
        <position position="209"/>
    </location>
</feature>
<evidence type="ECO:0000259" key="2">
    <source>
        <dbReference type="Pfam" id="PF00082"/>
    </source>
</evidence>
<dbReference type="InterPro" id="IPR000209">
    <property type="entry name" value="Peptidase_S8/S53_dom"/>
</dbReference>
<keyword evidence="4" id="KW-1185">Reference proteome</keyword>
<evidence type="ECO:0000313" key="3">
    <source>
        <dbReference type="EMBL" id="MBM2620770.1"/>
    </source>
</evidence>
<comment type="similarity">
    <text evidence="1">Belongs to the peptidase S8 family.</text>
</comment>
<name>A0ABS2ALT0_9ACTN</name>
<dbReference type="Proteomes" id="UP000632138">
    <property type="component" value="Unassembled WGS sequence"/>
</dbReference>
<keyword evidence="1" id="KW-0378">Hydrolase</keyword>
<keyword evidence="1" id="KW-0720">Serine protease</keyword>
<dbReference type="CDD" id="cd00306">
    <property type="entry name" value="Peptidases_S8_S53"/>
    <property type="match status" value="1"/>
</dbReference>
<proteinExistence type="inferred from homology"/>
<feature type="domain" description="Peptidase S8/S53" evidence="2">
    <location>
        <begin position="200"/>
        <end position="389"/>
    </location>
</feature>
<evidence type="ECO:0000256" key="1">
    <source>
        <dbReference type="PROSITE-ProRule" id="PRU01240"/>
    </source>
</evidence>
<dbReference type="Gene3D" id="3.40.50.200">
    <property type="entry name" value="Peptidase S8/S53 domain"/>
    <property type="match status" value="1"/>
</dbReference>
<keyword evidence="1" id="KW-0645">Protease</keyword>
<organism evidence="3 4">
    <name type="scientific">Paractinoplanes ovalisporus</name>
    <dbReference type="NCBI Taxonomy" id="2810368"/>
    <lineage>
        <taxon>Bacteria</taxon>
        <taxon>Bacillati</taxon>
        <taxon>Actinomycetota</taxon>
        <taxon>Actinomycetes</taxon>
        <taxon>Micromonosporales</taxon>
        <taxon>Micromonosporaceae</taxon>
        <taxon>Paractinoplanes</taxon>
    </lineage>
</organism>
<reference evidence="3 4" key="1">
    <citation type="submission" date="2021-01" db="EMBL/GenBank/DDBJ databases">
        <title>Actinoplanes sp. nov. LDG1-06 isolated from lichen.</title>
        <authorList>
            <person name="Saeng-In P."/>
            <person name="Phongsopitanun W."/>
            <person name="Kanchanasin P."/>
            <person name="Yuki M."/>
            <person name="Kudo T."/>
            <person name="Ohkuma M."/>
            <person name="Tanasupawat S."/>
        </authorList>
    </citation>
    <scope>NUCLEOTIDE SEQUENCE [LARGE SCALE GENOMIC DNA]</scope>
    <source>
        <strain evidence="3 4">LDG1-06</strain>
    </source>
</reference>
<gene>
    <name evidence="3" type="ORF">JIG36_35250</name>
</gene>
<evidence type="ECO:0000313" key="4">
    <source>
        <dbReference type="Proteomes" id="UP000632138"/>
    </source>
</evidence>
<accession>A0ABS2ALT0</accession>
<dbReference type="Pfam" id="PF00082">
    <property type="entry name" value="Peptidase_S8"/>
    <property type="match status" value="1"/>
</dbReference>
<comment type="caution">
    <text evidence="3">The sequence shown here is derived from an EMBL/GenBank/DDBJ whole genome shotgun (WGS) entry which is preliminary data.</text>
</comment>
<dbReference type="PROSITE" id="PS51892">
    <property type="entry name" value="SUBTILASE"/>
    <property type="match status" value="1"/>
</dbReference>